<accession>A0ABV5Z8N2</accession>
<evidence type="ECO:0000313" key="6">
    <source>
        <dbReference type="EMBL" id="MFB9884884.1"/>
    </source>
</evidence>
<evidence type="ECO:0000313" key="7">
    <source>
        <dbReference type="Proteomes" id="UP001589628"/>
    </source>
</evidence>
<name>A0ABV5Z8N2_9GAMM</name>
<dbReference type="SUPFAM" id="SSF48435">
    <property type="entry name" value="Bacterial muramidases"/>
    <property type="match status" value="1"/>
</dbReference>
<dbReference type="InterPro" id="IPR023346">
    <property type="entry name" value="Lysozyme-like_dom_sf"/>
</dbReference>
<feature type="chain" id="PRO_5045218746" evidence="3">
    <location>
        <begin position="26"/>
        <end position="648"/>
    </location>
</feature>
<dbReference type="EMBL" id="JBHLZN010000001">
    <property type="protein sequence ID" value="MFB9884884.1"/>
    <property type="molecule type" value="Genomic_DNA"/>
</dbReference>
<dbReference type="Pfam" id="PF14718">
    <property type="entry name" value="SLT_L"/>
    <property type="match status" value="1"/>
</dbReference>
<feature type="signal peptide" evidence="3">
    <location>
        <begin position="1"/>
        <end position="25"/>
    </location>
</feature>
<dbReference type="Gene3D" id="1.25.20.10">
    <property type="entry name" value="Bacterial muramidases"/>
    <property type="match status" value="1"/>
</dbReference>
<dbReference type="PANTHER" id="PTHR37423:SF5">
    <property type="entry name" value="SOLUBLE LYTIC MUREIN TRANSGLYCOSYLASE"/>
    <property type="match status" value="1"/>
</dbReference>
<dbReference type="CDD" id="cd13401">
    <property type="entry name" value="Slt70-like"/>
    <property type="match status" value="1"/>
</dbReference>
<gene>
    <name evidence="6" type="ORF">ACFFLH_00450</name>
</gene>
<dbReference type="Gene3D" id="1.10.1240.20">
    <property type="entry name" value="Lytic transglycosylase, superhelical linker domain"/>
    <property type="match status" value="1"/>
</dbReference>
<evidence type="ECO:0000256" key="3">
    <source>
        <dbReference type="SAM" id="SignalP"/>
    </source>
</evidence>
<reference evidence="6 7" key="1">
    <citation type="submission" date="2024-09" db="EMBL/GenBank/DDBJ databases">
        <authorList>
            <person name="Sun Q."/>
            <person name="Mori K."/>
        </authorList>
    </citation>
    <scope>NUCLEOTIDE SEQUENCE [LARGE SCALE GENOMIC DNA]</scope>
    <source>
        <strain evidence="6 7">ATCC 51285</strain>
    </source>
</reference>
<evidence type="ECO:0000256" key="1">
    <source>
        <dbReference type="ARBA" id="ARBA00007734"/>
    </source>
</evidence>
<keyword evidence="7" id="KW-1185">Reference proteome</keyword>
<evidence type="ECO:0000259" key="4">
    <source>
        <dbReference type="Pfam" id="PF01464"/>
    </source>
</evidence>
<protein>
    <submittedName>
        <fullName evidence="6">Transglycosylase SLT domain-containing protein</fullName>
    </submittedName>
</protein>
<dbReference type="SUPFAM" id="SSF53955">
    <property type="entry name" value="Lysozyme-like"/>
    <property type="match status" value="1"/>
</dbReference>
<comment type="similarity">
    <text evidence="1">Belongs to the transglycosylase Slt family.</text>
</comment>
<dbReference type="RefSeq" id="WP_027313477.1">
    <property type="nucleotide sequence ID" value="NZ_JBHLZN010000001.1"/>
</dbReference>
<sequence>MSALLRLARVTVAATLTCMTTSASAVTPELPALRSQFSQAYALFNQGKWQQAVAMSKGLELYPLYPYLAYEQLRKQITPQSGSDIQAFISRYPDFPFNDQLQSQWANQLAKTQQWSQYLQVFPSLKADASQRCWQAWALYQSKQDKLADQATTELWLNGQSQPQACEAPFATWKKRGLQSTQMIQARLGAALAKDNLSLANYLVDLLPKGEQASAKQLINLYRKPTNLAQALKSWKNKDSWQAKVYVHLLEKQAKEDASAVLSLYHPLAKSLQPNQAERSQTQEYLLSRLARQQPEQTLAWSKKLGQPLSEDVGEILLRAALAQPNWQTVLQLHAAVDKEVQEQERWRYWYSRASLALNKNQQQAKQMLQKLAQERSFYGYYAAQQLQSRYQLNHQPLPISGEQQRSVLFIPAVTRAMEWSLLGEDTNSRREWYRALDNMSQEQKVAAARLAMQWGWHFVSIYTMAKAKHWDDTQLRFPLAYREVFLPAAQSLRLDADWVIAISRQESAFRHDATSHAGARGLMQLMPRTAQHTAKRYSLANPNPQDLLIPQVNIRLGTHYLDELRTTFNGNRILATAAYNAGPSRVKRWLAERGHLDADAWIETIPFNETRQYVQNVLTYAVIYQAHLQRPQLFIKQHEFNLAQRTP</sequence>
<organism evidence="6 7">
    <name type="scientific">Balneatrix alpica</name>
    <dbReference type="NCBI Taxonomy" id="75684"/>
    <lineage>
        <taxon>Bacteria</taxon>
        <taxon>Pseudomonadati</taxon>
        <taxon>Pseudomonadota</taxon>
        <taxon>Gammaproteobacteria</taxon>
        <taxon>Oceanospirillales</taxon>
        <taxon>Balneatrichaceae</taxon>
        <taxon>Balneatrix</taxon>
    </lineage>
</organism>
<dbReference type="InterPro" id="IPR008939">
    <property type="entry name" value="Lytic_TGlycosylase_superhlx_U"/>
</dbReference>
<dbReference type="Pfam" id="PF01464">
    <property type="entry name" value="SLT"/>
    <property type="match status" value="1"/>
</dbReference>
<keyword evidence="2 3" id="KW-0732">Signal</keyword>
<feature type="domain" description="Lytic transglycosylase superhelical linker" evidence="5">
    <location>
        <begin position="410"/>
        <end position="473"/>
    </location>
</feature>
<evidence type="ECO:0000256" key="2">
    <source>
        <dbReference type="ARBA" id="ARBA00022729"/>
    </source>
</evidence>
<evidence type="ECO:0000259" key="5">
    <source>
        <dbReference type="Pfam" id="PF14718"/>
    </source>
</evidence>
<feature type="domain" description="Transglycosylase SLT" evidence="4">
    <location>
        <begin position="488"/>
        <end position="602"/>
    </location>
</feature>
<dbReference type="InterPro" id="IPR008258">
    <property type="entry name" value="Transglycosylase_SLT_dom_1"/>
</dbReference>
<dbReference type="PANTHER" id="PTHR37423">
    <property type="entry name" value="SOLUBLE LYTIC MUREIN TRANSGLYCOSYLASE-RELATED"/>
    <property type="match status" value="1"/>
</dbReference>
<comment type="caution">
    <text evidence="6">The sequence shown here is derived from an EMBL/GenBank/DDBJ whole genome shotgun (WGS) entry which is preliminary data.</text>
</comment>
<dbReference type="Proteomes" id="UP001589628">
    <property type="component" value="Unassembled WGS sequence"/>
</dbReference>
<dbReference type="InterPro" id="IPR037061">
    <property type="entry name" value="Lytic_TGlycoase_superhlx_L_sf"/>
</dbReference>
<dbReference type="InterPro" id="IPR012289">
    <property type="entry name" value="Lytic_TGlycosylase_superhlx_L"/>
</dbReference>
<proteinExistence type="inferred from homology"/>
<dbReference type="Gene3D" id="1.10.530.10">
    <property type="match status" value="1"/>
</dbReference>